<keyword evidence="4" id="KW-1185">Reference proteome</keyword>
<accession>A0A7M7N9A7</accession>
<evidence type="ECO:0000256" key="2">
    <source>
        <dbReference type="SAM" id="Phobius"/>
    </source>
</evidence>
<reference evidence="3" key="2">
    <citation type="submission" date="2021-01" db="UniProtKB">
        <authorList>
            <consortium name="EnsemblMetazoa"/>
        </authorList>
    </citation>
    <scope>IDENTIFICATION</scope>
</reference>
<dbReference type="OrthoDB" id="10458973at2759"/>
<dbReference type="InParanoid" id="A0A7M7N9A7"/>
<dbReference type="Proteomes" id="UP000007110">
    <property type="component" value="Unassembled WGS sequence"/>
</dbReference>
<organism evidence="3 4">
    <name type="scientific">Strongylocentrotus purpuratus</name>
    <name type="common">Purple sea urchin</name>
    <dbReference type="NCBI Taxonomy" id="7668"/>
    <lineage>
        <taxon>Eukaryota</taxon>
        <taxon>Metazoa</taxon>
        <taxon>Echinodermata</taxon>
        <taxon>Eleutherozoa</taxon>
        <taxon>Echinozoa</taxon>
        <taxon>Echinoidea</taxon>
        <taxon>Euechinoidea</taxon>
        <taxon>Echinacea</taxon>
        <taxon>Camarodonta</taxon>
        <taxon>Echinidea</taxon>
        <taxon>Strongylocentrotidae</taxon>
        <taxon>Strongylocentrotus</taxon>
    </lineage>
</organism>
<dbReference type="OMA" id="GTERCEM"/>
<dbReference type="AlphaFoldDB" id="A0A7M7N9A7"/>
<feature type="compositionally biased region" description="Polar residues" evidence="1">
    <location>
        <begin position="731"/>
        <end position="742"/>
    </location>
</feature>
<name>A0A7M7N9A7_STRPU</name>
<feature type="compositionally biased region" description="Polar residues" evidence="1">
    <location>
        <begin position="570"/>
        <end position="581"/>
    </location>
</feature>
<feature type="transmembrane region" description="Helical" evidence="2">
    <location>
        <begin position="7"/>
        <end position="31"/>
    </location>
</feature>
<feature type="compositionally biased region" description="Polar residues" evidence="1">
    <location>
        <begin position="505"/>
        <end position="514"/>
    </location>
</feature>
<dbReference type="GeneID" id="756068"/>
<proteinExistence type="predicted"/>
<dbReference type="KEGG" id="spu:756068"/>
<keyword evidence="2" id="KW-0472">Membrane</keyword>
<feature type="region of interest" description="Disordered" evidence="1">
    <location>
        <begin position="329"/>
        <end position="389"/>
    </location>
</feature>
<feature type="region of interest" description="Disordered" evidence="1">
    <location>
        <begin position="188"/>
        <end position="311"/>
    </location>
</feature>
<feature type="compositionally biased region" description="Basic residues" evidence="1">
    <location>
        <begin position="696"/>
        <end position="722"/>
    </location>
</feature>
<feature type="region of interest" description="Disordered" evidence="1">
    <location>
        <begin position="679"/>
        <end position="745"/>
    </location>
</feature>
<evidence type="ECO:0000256" key="1">
    <source>
        <dbReference type="SAM" id="MobiDB-lite"/>
    </source>
</evidence>
<feature type="compositionally biased region" description="Basic and acidic residues" evidence="1">
    <location>
        <begin position="288"/>
        <end position="297"/>
    </location>
</feature>
<evidence type="ECO:0000313" key="4">
    <source>
        <dbReference type="Proteomes" id="UP000007110"/>
    </source>
</evidence>
<protein>
    <submittedName>
        <fullName evidence="3">Uncharacterized protein</fullName>
    </submittedName>
</protein>
<reference evidence="4" key="1">
    <citation type="submission" date="2015-02" db="EMBL/GenBank/DDBJ databases">
        <title>Genome sequencing for Strongylocentrotus purpuratus.</title>
        <authorList>
            <person name="Murali S."/>
            <person name="Liu Y."/>
            <person name="Vee V."/>
            <person name="English A."/>
            <person name="Wang M."/>
            <person name="Skinner E."/>
            <person name="Han Y."/>
            <person name="Muzny D.M."/>
            <person name="Worley K.C."/>
            <person name="Gibbs R.A."/>
        </authorList>
    </citation>
    <scope>NUCLEOTIDE SEQUENCE</scope>
</reference>
<keyword evidence="2" id="KW-0812">Transmembrane</keyword>
<feature type="region of interest" description="Disordered" evidence="1">
    <location>
        <begin position="493"/>
        <end position="514"/>
    </location>
</feature>
<feature type="region of interest" description="Disordered" evidence="1">
    <location>
        <begin position="626"/>
        <end position="649"/>
    </location>
</feature>
<feature type="compositionally biased region" description="Polar residues" evidence="1">
    <location>
        <begin position="640"/>
        <end position="649"/>
    </location>
</feature>
<dbReference type="EnsemblMetazoa" id="XM_030977220">
    <property type="protein sequence ID" value="XP_030833080"/>
    <property type="gene ID" value="LOC756068"/>
</dbReference>
<feature type="region of interest" description="Disordered" evidence="1">
    <location>
        <begin position="570"/>
        <end position="598"/>
    </location>
</feature>
<dbReference type="RefSeq" id="XP_030833080.1">
    <property type="nucleotide sequence ID" value="XM_030977220.1"/>
</dbReference>
<feature type="compositionally biased region" description="Polar residues" evidence="1">
    <location>
        <begin position="333"/>
        <end position="348"/>
    </location>
</feature>
<feature type="compositionally biased region" description="Basic residues" evidence="1">
    <location>
        <begin position="376"/>
        <end position="386"/>
    </location>
</feature>
<feature type="compositionally biased region" description="Basic and acidic residues" evidence="1">
    <location>
        <begin position="203"/>
        <end position="223"/>
    </location>
</feature>
<sequence>MIISDDLSFLYICRCLFIFVFTFLMSDYFLLALRVDDERLAPIVTVFNKLKNKLTEDGYRQAVGLLLQYNASKNTEKLYDNILVENRLLHILREYDSLRFELLDVLHDMENNDDHILNAIQHNRIIKESINNEGVRKDDMQTGNHLLCSSSNTYDVAVHVSEDDTKECPSLEFGLSRQLYQKVPTSLHHSNVADSSASEEEMRDVAPSDEPKKEVLIVEHFDEPTETLGVNDRSDKSSTNATKMVSAKRGSSKRKALSRDVSGDESAEEISIGETGVDESGSIGESVIMRRESEMGGRSRKRTRRLGAREDDMMLKKVGSHCIVIGVKEHAMTTDSSDNNTQSETETMGSEPKTSQEDDEEGVLVIDEKKPSSSLKSKKKKRHRSGKPAANLVKVSALCRGASMLQKCEMRNKTGERMEEDRPQAVLERGIRIARSQNNNTNNSCSASEVSDEDVLNTYPDVHPRSEDSSFDKLIRCKSDDERTVLDILSLADSQNHRSEKHASPGSNQQNKQLTRYHPMHSCPDRSTSIMPFTSYLGLQPCGLEGNILFPIQDDTYRLLKEDNSEMRSAYNSVKSRQGSSLVAPRKQSKSTHPKYNPNFPFSTTAFSAMSSIAEATTFEGSDYLHSQESSQDEILENSGWETTASSQDSRCLERERVYGLGTFAQDDTDDISFFNRLLRSPSPPSFGGNSDLLGKKKRHRHKPKKERKPRKPRRSRRLRGKHSQDGDGGTNDTLPNNTNKGVTGRACTCCS</sequence>
<keyword evidence="2" id="KW-1133">Transmembrane helix</keyword>
<evidence type="ECO:0000313" key="3">
    <source>
        <dbReference type="EnsemblMetazoa" id="XP_030833080"/>
    </source>
</evidence>